<comment type="caution">
    <text evidence="1">The sequence shown here is derived from an EMBL/GenBank/DDBJ whole genome shotgun (WGS) entry which is preliminary data.</text>
</comment>
<proteinExistence type="predicted"/>
<dbReference type="EMBL" id="JAWDJW010006561">
    <property type="protein sequence ID" value="KAK3064280.1"/>
    <property type="molecule type" value="Genomic_DNA"/>
</dbReference>
<sequence>MLSPRCRRAVRELATRSAGRGLHRTVVLAVTIYGPNDASKLPCPSAAHFIELARCFPASSWEYYSIDGCTSPNTDSSAQSSASISSSSSTATTAPTAFVGSSSIAASPPRNVGAIAGGVVGGVVLFFGAAAAAFFFLPWRQQHRQNKGRESGVGVDSCSETSSQDELDSPDHRGSRAGVLVELSSNLAVPELPTRDAVVYRAELADCGSDLPEMQKLRPPVELSADEVGRDCVRRDEA</sequence>
<protein>
    <submittedName>
        <fullName evidence="1">Uncharacterized protein</fullName>
    </submittedName>
</protein>
<name>A0ACC3DA54_9PEZI</name>
<accession>A0ACC3DA54</accession>
<gene>
    <name evidence="1" type="ORF">LTS18_008648</name>
</gene>
<evidence type="ECO:0000313" key="2">
    <source>
        <dbReference type="Proteomes" id="UP001186974"/>
    </source>
</evidence>
<evidence type="ECO:0000313" key="1">
    <source>
        <dbReference type="EMBL" id="KAK3064280.1"/>
    </source>
</evidence>
<reference evidence="1" key="1">
    <citation type="submission" date="2024-09" db="EMBL/GenBank/DDBJ databases">
        <title>Black Yeasts Isolated from many extreme environments.</title>
        <authorList>
            <person name="Coleine C."/>
            <person name="Stajich J.E."/>
            <person name="Selbmann L."/>
        </authorList>
    </citation>
    <scope>NUCLEOTIDE SEQUENCE</scope>
    <source>
        <strain evidence="1">CCFEE 5737</strain>
    </source>
</reference>
<organism evidence="1 2">
    <name type="scientific">Coniosporium uncinatum</name>
    <dbReference type="NCBI Taxonomy" id="93489"/>
    <lineage>
        <taxon>Eukaryota</taxon>
        <taxon>Fungi</taxon>
        <taxon>Dikarya</taxon>
        <taxon>Ascomycota</taxon>
        <taxon>Pezizomycotina</taxon>
        <taxon>Dothideomycetes</taxon>
        <taxon>Dothideomycetes incertae sedis</taxon>
        <taxon>Coniosporium</taxon>
    </lineage>
</organism>
<keyword evidence="2" id="KW-1185">Reference proteome</keyword>
<dbReference type="Proteomes" id="UP001186974">
    <property type="component" value="Unassembled WGS sequence"/>
</dbReference>